<evidence type="ECO:0000256" key="1">
    <source>
        <dbReference type="ARBA" id="ARBA00022679"/>
    </source>
</evidence>
<dbReference type="PANTHER" id="PTHR46401">
    <property type="entry name" value="GLYCOSYLTRANSFERASE WBBK-RELATED"/>
    <property type="match status" value="1"/>
</dbReference>
<evidence type="ECO:0000313" key="5">
    <source>
        <dbReference type="Proteomes" id="UP000322917"/>
    </source>
</evidence>
<dbReference type="RefSeq" id="WP_149736419.1">
    <property type="nucleotide sequence ID" value="NZ_FQZD01000059.1"/>
</dbReference>
<evidence type="ECO:0000313" key="4">
    <source>
        <dbReference type="EMBL" id="SHJ99569.1"/>
    </source>
</evidence>
<organism evidence="4 5">
    <name type="scientific">Propionispora hippei DSM 15287</name>
    <dbReference type="NCBI Taxonomy" id="1123003"/>
    <lineage>
        <taxon>Bacteria</taxon>
        <taxon>Bacillati</taxon>
        <taxon>Bacillota</taxon>
        <taxon>Negativicutes</taxon>
        <taxon>Selenomonadales</taxon>
        <taxon>Sporomusaceae</taxon>
        <taxon>Propionispora</taxon>
    </lineage>
</organism>
<sequence>MRFVFLHSNFPAQFVHLASYLAQRMGNQVVFITGRKDGEIPGVCKVVYEEPRSVNPATHHYLQGFEKAVLQGQAVYRELAKLRAQNFWPDVIYGHAGWGLPTFAKEVFPQSKLICLFEWFYRAHGSDADFDPAMPLSVDDELKIRVKNAPILLDLDHCDWGVSPTYWQHRQFPLEYQPKISIVHEGIDTEFIKPKPGAKLILHEIGIDLSDVKEIVTYVARGMEPYRGFPQFIEAVRLILEERPQCHVVIVGDDRVAYGKPLAEGRSYKTAMLEKVPLDMARIHFTGLLRKGDYLKVLQASSVHVYLTYPFVLSWSMLEAMAAGCVVVASDTSPVVEVISDSVNGLQVSFFSPQDIAAKVVDVLAHPGEYNELRLRARKTILERYALHKLLPIQMNLLSSIVTRL</sequence>
<name>A0A1M6NUZ1_9FIRM</name>
<dbReference type="OrthoDB" id="5416057at2"/>
<accession>A0A1M6NUZ1</accession>
<protein>
    <submittedName>
        <fullName evidence="4">Glycosyltransferase involved in cell wall bisynthesis</fullName>
    </submittedName>
</protein>
<feature type="domain" description="Glycosyl transferase family 1" evidence="2">
    <location>
        <begin position="213"/>
        <end position="379"/>
    </location>
</feature>
<proteinExistence type="predicted"/>
<gene>
    <name evidence="4" type="ORF">SAMN02745170_03877</name>
</gene>
<dbReference type="EMBL" id="FQZD01000059">
    <property type="protein sequence ID" value="SHJ99569.1"/>
    <property type="molecule type" value="Genomic_DNA"/>
</dbReference>
<reference evidence="4 5" key="1">
    <citation type="submission" date="2016-11" db="EMBL/GenBank/DDBJ databases">
        <authorList>
            <person name="Varghese N."/>
            <person name="Submissions S."/>
        </authorList>
    </citation>
    <scope>NUCLEOTIDE SEQUENCE [LARGE SCALE GENOMIC DNA]</scope>
    <source>
        <strain evidence="4 5">DSM 15287</strain>
    </source>
</reference>
<dbReference type="Proteomes" id="UP000322917">
    <property type="component" value="Unassembled WGS sequence"/>
</dbReference>
<dbReference type="GO" id="GO:0016757">
    <property type="term" value="F:glycosyltransferase activity"/>
    <property type="evidence" value="ECO:0007669"/>
    <property type="project" value="InterPro"/>
</dbReference>
<dbReference type="CDD" id="cd03818">
    <property type="entry name" value="GT4_ExpC-like"/>
    <property type="match status" value="1"/>
</dbReference>
<feature type="domain" description="Glycosyl transferase family 4" evidence="3">
    <location>
        <begin position="26"/>
        <end position="191"/>
    </location>
</feature>
<dbReference type="SUPFAM" id="SSF53756">
    <property type="entry name" value="UDP-Glycosyltransferase/glycogen phosphorylase"/>
    <property type="match status" value="1"/>
</dbReference>
<dbReference type="InterPro" id="IPR022623">
    <property type="entry name" value="Glyco_trans_4"/>
</dbReference>
<dbReference type="PANTHER" id="PTHR46401:SF2">
    <property type="entry name" value="GLYCOSYLTRANSFERASE WBBK-RELATED"/>
    <property type="match status" value="1"/>
</dbReference>
<dbReference type="Gene3D" id="3.40.50.2000">
    <property type="entry name" value="Glycogen Phosphorylase B"/>
    <property type="match status" value="2"/>
</dbReference>
<dbReference type="Pfam" id="PF12000">
    <property type="entry name" value="Glyco_trans_4_3"/>
    <property type="match status" value="1"/>
</dbReference>
<dbReference type="GO" id="GO:0009103">
    <property type="term" value="P:lipopolysaccharide biosynthetic process"/>
    <property type="evidence" value="ECO:0007669"/>
    <property type="project" value="TreeGrafter"/>
</dbReference>
<evidence type="ECO:0000259" key="3">
    <source>
        <dbReference type="Pfam" id="PF12000"/>
    </source>
</evidence>
<dbReference type="InterPro" id="IPR001296">
    <property type="entry name" value="Glyco_trans_1"/>
</dbReference>
<evidence type="ECO:0000259" key="2">
    <source>
        <dbReference type="Pfam" id="PF00534"/>
    </source>
</evidence>
<keyword evidence="1 4" id="KW-0808">Transferase</keyword>
<dbReference type="Pfam" id="PF00534">
    <property type="entry name" value="Glycos_transf_1"/>
    <property type="match status" value="1"/>
</dbReference>
<keyword evidence="5" id="KW-1185">Reference proteome</keyword>
<dbReference type="AlphaFoldDB" id="A0A1M6NUZ1"/>